<organism evidence="1 2">
    <name type="scientific">Winogradskyella wandonensis</name>
    <dbReference type="NCBI Taxonomy" id="1442586"/>
    <lineage>
        <taxon>Bacteria</taxon>
        <taxon>Pseudomonadati</taxon>
        <taxon>Bacteroidota</taxon>
        <taxon>Flavobacteriia</taxon>
        <taxon>Flavobacteriales</taxon>
        <taxon>Flavobacteriaceae</taxon>
        <taxon>Winogradskyella</taxon>
    </lineage>
</organism>
<dbReference type="AlphaFoldDB" id="A0A4R1KUT0"/>
<comment type="caution">
    <text evidence="1">The sequence shown here is derived from an EMBL/GenBank/DDBJ whole genome shotgun (WGS) entry which is preliminary data.</text>
</comment>
<dbReference type="OrthoDB" id="1449127at2"/>
<dbReference type="Proteomes" id="UP000295714">
    <property type="component" value="Unassembled WGS sequence"/>
</dbReference>
<gene>
    <name evidence="1" type="ORF">DFQ05_0442</name>
</gene>
<keyword evidence="2" id="KW-1185">Reference proteome</keyword>
<dbReference type="InterPro" id="IPR024422">
    <property type="entry name" value="Protein_unknown_function_OB"/>
</dbReference>
<dbReference type="Pfam" id="PF12869">
    <property type="entry name" value="tRNA_anti-like"/>
    <property type="match status" value="1"/>
</dbReference>
<proteinExistence type="predicted"/>
<evidence type="ECO:0000313" key="2">
    <source>
        <dbReference type="Proteomes" id="UP000295714"/>
    </source>
</evidence>
<dbReference type="EMBL" id="SMGI01000001">
    <property type="protein sequence ID" value="TCK68932.1"/>
    <property type="molecule type" value="Genomic_DNA"/>
</dbReference>
<name>A0A4R1KUT0_9FLAO</name>
<protein>
    <submittedName>
        <fullName evidence="1">Putative nucleic acid binding protein</fullName>
    </submittedName>
</protein>
<evidence type="ECO:0000313" key="1">
    <source>
        <dbReference type="EMBL" id="TCK68932.1"/>
    </source>
</evidence>
<dbReference type="RefSeq" id="WP_132703130.1">
    <property type="nucleotide sequence ID" value="NZ_SMGI01000001.1"/>
</dbReference>
<accession>A0A4R1KUT0</accession>
<sequence>MKKKTLLIVIILLLIAAVFGYNYVYQDHRDISTESAAYTLNAEDLIAEFATDTEIAQSKYLNKTILINGEITAQRNSSVTLNNSIFCSLLEQNPISEKRKISVKGRFIGYDDLLEEIKLDQCTITTN</sequence>
<reference evidence="1 2" key="1">
    <citation type="journal article" date="2015" name="Stand. Genomic Sci.">
        <title>Genomic Encyclopedia of Bacterial and Archaeal Type Strains, Phase III: the genomes of soil and plant-associated and newly described type strains.</title>
        <authorList>
            <person name="Whitman W.B."/>
            <person name="Woyke T."/>
            <person name="Klenk H.P."/>
            <person name="Zhou Y."/>
            <person name="Lilburn T.G."/>
            <person name="Beck B.J."/>
            <person name="De Vos P."/>
            <person name="Vandamme P."/>
            <person name="Eisen J.A."/>
            <person name="Garrity G."/>
            <person name="Hugenholtz P."/>
            <person name="Kyrpides N.C."/>
        </authorList>
    </citation>
    <scope>NUCLEOTIDE SEQUENCE [LARGE SCALE GENOMIC DNA]</scope>
    <source>
        <strain evidence="1 2">CECT 8445</strain>
    </source>
</reference>